<dbReference type="SUPFAM" id="SSF52172">
    <property type="entry name" value="CheY-like"/>
    <property type="match status" value="1"/>
</dbReference>
<dbReference type="PANTHER" id="PTHR43214:SF43">
    <property type="entry name" value="TWO-COMPONENT RESPONSE REGULATOR"/>
    <property type="match status" value="1"/>
</dbReference>
<dbReference type="InterPro" id="IPR058245">
    <property type="entry name" value="NreC/VraR/RcsB-like_REC"/>
</dbReference>
<evidence type="ECO:0000256" key="2">
    <source>
        <dbReference type="ARBA" id="ARBA00023125"/>
    </source>
</evidence>
<reference evidence="6 7" key="1">
    <citation type="journal article" date="2012" name="J. Bacteriol.">
        <title>Complete genome sequences of Methylophaga sp. strain JAM1 and Methylophaga sp. strain JAM7.</title>
        <authorList>
            <person name="Villeneuve C."/>
            <person name="Martineau C."/>
            <person name="Mauffrey F."/>
            <person name="Villemur R."/>
        </authorList>
    </citation>
    <scope>NUCLEOTIDE SEQUENCE [LARGE SCALE GENOMIC DNA]</scope>
    <source>
        <strain evidence="6 7">JAM7</strain>
    </source>
</reference>
<dbReference type="SUPFAM" id="SSF46894">
    <property type="entry name" value="C-terminal effector domain of the bipartite response regulators"/>
    <property type="match status" value="1"/>
</dbReference>
<dbReference type="RefSeq" id="WP_014702935.1">
    <property type="nucleotide sequence ID" value="NC_017856.1"/>
</dbReference>
<dbReference type="HOGENOM" id="CLU_000445_90_1_6"/>
<keyword evidence="2" id="KW-0238">DNA-binding</keyword>
<dbReference type="eggNOG" id="COG2197">
    <property type="taxonomic scope" value="Bacteria"/>
</dbReference>
<dbReference type="InterPro" id="IPR000792">
    <property type="entry name" value="Tscrpt_reg_LuxR_C"/>
</dbReference>
<dbReference type="EMBL" id="CP003380">
    <property type="protein sequence ID" value="AFJ01485.1"/>
    <property type="molecule type" value="Genomic_DNA"/>
</dbReference>
<sequence>MSPIRILLIDDHAIVREGYRALLEKQPQFHVVAEADNAQKAYQLFQSIHPDIVILDISLPGQSGLEAIKRIRQFDNNARVIVFSMHQNPSFAIQATRAGALGYITKSSDPTLLIRSIFDVLENKVSLSPDIAQALAIEKLGHNQMRLDDLTVREFEILRLLLEARPHHQIGEMLNISTKTVSNAHYIIKRKLDVNSDIELTRLAIRMRLLDLRELINEADESN</sequence>
<evidence type="ECO:0000256" key="3">
    <source>
        <dbReference type="PROSITE-ProRule" id="PRU00169"/>
    </source>
</evidence>
<dbReference type="PROSITE" id="PS50043">
    <property type="entry name" value="HTH_LUXR_2"/>
    <property type="match status" value="1"/>
</dbReference>
<dbReference type="PROSITE" id="PS50110">
    <property type="entry name" value="RESPONSE_REGULATORY"/>
    <property type="match status" value="1"/>
</dbReference>
<dbReference type="CDD" id="cd17535">
    <property type="entry name" value="REC_NarL-like"/>
    <property type="match status" value="1"/>
</dbReference>
<feature type="modified residue" description="4-aspartylphosphate" evidence="3">
    <location>
        <position position="56"/>
    </location>
</feature>
<evidence type="ECO:0000313" key="6">
    <source>
        <dbReference type="EMBL" id="AFJ01485.1"/>
    </source>
</evidence>
<dbReference type="GO" id="GO:0000160">
    <property type="term" value="P:phosphorelay signal transduction system"/>
    <property type="evidence" value="ECO:0007669"/>
    <property type="project" value="InterPro"/>
</dbReference>
<evidence type="ECO:0000313" key="7">
    <source>
        <dbReference type="Proteomes" id="UP000009145"/>
    </source>
</evidence>
<dbReference type="CDD" id="cd06170">
    <property type="entry name" value="LuxR_C_like"/>
    <property type="match status" value="1"/>
</dbReference>
<evidence type="ECO:0000259" key="4">
    <source>
        <dbReference type="PROSITE" id="PS50043"/>
    </source>
</evidence>
<keyword evidence="7" id="KW-1185">Reference proteome</keyword>
<dbReference type="SMART" id="SM00448">
    <property type="entry name" value="REC"/>
    <property type="match status" value="1"/>
</dbReference>
<dbReference type="KEGG" id="mec:Q7C_306"/>
<dbReference type="SMART" id="SM00421">
    <property type="entry name" value="HTH_LUXR"/>
    <property type="match status" value="1"/>
</dbReference>
<evidence type="ECO:0000256" key="1">
    <source>
        <dbReference type="ARBA" id="ARBA00022553"/>
    </source>
</evidence>
<dbReference type="OrthoDB" id="9796655at2"/>
<feature type="domain" description="HTH luxR-type" evidence="4">
    <location>
        <begin position="143"/>
        <end position="208"/>
    </location>
</feature>
<dbReference type="GO" id="GO:0003677">
    <property type="term" value="F:DNA binding"/>
    <property type="evidence" value="ECO:0007669"/>
    <property type="project" value="UniProtKB-KW"/>
</dbReference>
<protein>
    <submittedName>
        <fullName evidence="6">Two-component response regulator</fullName>
    </submittedName>
</protein>
<dbReference type="PANTHER" id="PTHR43214">
    <property type="entry name" value="TWO-COMPONENT RESPONSE REGULATOR"/>
    <property type="match status" value="1"/>
</dbReference>
<evidence type="ECO:0000259" key="5">
    <source>
        <dbReference type="PROSITE" id="PS50110"/>
    </source>
</evidence>
<dbReference type="PATRIC" id="fig|754477.3.peg.304"/>
<dbReference type="Pfam" id="PF00196">
    <property type="entry name" value="GerE"/>
    <property type="match status" value="1"/>
</dbReference>
<feature type="domain" description="Response regulatory" evidence="5">
    <location>
        <begin position="5"/>
        <end position="121"/>
    </location>
</feature>
<proteinExistence type="predicted"/>
<dbReference type="InterPro" id="IPR016032">
    <property type="entry name" value="Sig_transdc_resp-reg_C-effctor"/>
</dbReference>
<dbReference type="GO" id="GO:0006355">
    <property type="term" value="P:regulation of DNA-templated transcription"/>
    <property type="evidence" value="ECO:0007669"/>
    <property type="project" value="InterPro"/>
</dbReference>
<dbReference type="Proteomes" id="UP000009145">
    <property type="component" value="Chromosome"/>
</dbReference>
<dbReference type="Gene3D" id="3.40.50.2300">
    <property type="match status" value="1"/>
</dbReference>
<dbReference type="AlphaFoldDB" id="I1YEZ2"/>
<dbReference type="InterPro" id="IPR011006">
    <property type="entry name" value="CheY-like_superfamily"/>
</dbReference>
<dbReference type="STRING" id="754477.Q7C_306"/>
<organism evidence="6 7">
    <name type="scientific">Methylophaga frappieri (strain ATCC BAA-2434 / DSM 25690 / JAM7)</name>
    <dbReference type="NCBI Taxonomy" id="754477"/>
    <lineage>
        <taxon>Bacteria</taxon>
        <taxon>Pseudomonadati</taxon>
        <taxon>Pseudomonadota</taxon>
        <taxon>Gammaproteobacteria</taxon>
        <taxon>Thiotrichales</taxon>
        <taxon>Piscirickettsiaceae</taxon>
        <taxon>Methylophaga</taxon>
    </lineage>
</organism>
<dbReference type="InterPro" id="IPR039420">
    <property type="entry name" value="WalR-like"/>
</dbReference>
<gene>
    <name evidence="6" type="ordered locus">Q7C_306</name>
</gene>
<name>I1YEZ2_METFJ</name>
<dbReference type="InterPro" id="IPR001789">
    <property type="entry name" value="Sig_transdc_resp-reg_receiver"/>
</dbReference>
<dbReference type="Pfam" id="PF00072">
    <property type="entry name" value="Response_reg"/>
    <property type="match status" value="1"/>
</dbReference>
<keyword evidence="1 3" id="KW-0597">Phosphoprotein</keyword>
<accession>I1YEZ2</accession>